<proteinExistence type="inferred from homology"/>
<keyword evidence="12" id="KW-1185">Reference proteome</keyword>
<gene>
    <name evidence="11" type="ORF">LODBEIA_P45400</name>
</gene>
<accession>A0ABP0ZQ81</accession>
<feature type="chain" id="PRO_5045476823" description="Mannan endo-1,6-alpha-mannosidase" evidence="10">
    <location>
        <begin position="21"/>
        <end position="450"/>
    </location>
</feature>
<dbReference type="PANTHER" id="PTHR12145:SF36">
    <property type="entry name" value="MANNAN ENDO-1,6-ALPHA-MANNOSIDASE DCW1"/>
    <property type="match status" value="1"/>
</dbReference>
<dbReference type="RefSeq" id="XP_066831478.1">
    <property type="nucleotide sequence ID" value="XM_066974773.1"/>
</dbReference>
<evidence type="ECO:0000256" key="8">
    <source>
        <dbReference type="PIRNR" id="PIRNR016302"/>
    </source>
</evidence>
<sequence length="450" mass="50071">MFKYSLISAFLLLFASIGYAVEIDISSSSSICAAAKLVQEGMWNYYEGFRPGGVIGMFAAPNYWWNAGEAFGGLVDYFTFCDPNNKTLEAWIHDGMYHQAGENYNYIPSNQSMTEGNDDQGVWGMAIMEAVERNFTNPDSHSWLELSQAIFNTMNARWDTAHCGGGLRWQIFTWNSGYNYKNSISNGCLFHLAARLARYTGNGTVYIETAENVWQWMNDVKFLTEEANGNFRVYDGAEIDDNCTKVTDLRWSYTYGVFMTGCAYLYNFTGEEIWKTRTEEIVDASLDYFFANGIMQETTCQPSRLCNNDQRSFRSLFSRCLGLTMLIIPELEGQIRPYLETSAAAAARSCSGGTDQITCGENWSAAVWDGVYGLGEQMSALEVMMSLVVREPLSVATGGSNRSDFSAGMNQADAENKNKLKITTKDKAGAGALTAIVLIILLGGAVWMVF</sequence>
<keyword evidence="5 8" id="KW-0378">Hydrolase</keyword>
<keyword evidence="9" id="KW-1133">Transmembrane helix</keyword>
<dbReference type="GeneID" id="92209736"/>
<dbReference type="SUPFAM" id="SSF48208">
    <property type="entry name" value="Six-hairpin glycosidases"/>
    <property type="match status" value="1"/>
</dbReference>
<evidence type="ECO:0000256" key="3">
    <source>
        <dbReference type="ARBA" id="ARBA00012350"/>
    </source>
</evidence>
<reference evidence="11 12" key="1">
    <citation type="submission" date="2024-03" db="EMBL/GenBank/DDBJ databases">
        <authorList>
            <person name="Brejova B."/>
        </authorList>
    </citation>
    <scope>NUCLEOTIDE SEQUENCE [LARGE SCALE GENOMIC DNA]</scope>
    <source>
        <strain evidence="11 12">CBS 14171</strain>
    </source>
</reference>
<dbReference type="InterPro" id="IPR008928">
    <property type="entry name" value="6-hairpin_glycosidase_sf"/>
</dbReference>
<evidence type="ECO:0000256" key="4">
    <source>
        <dbReference type="ARBA" id="ARBA00022729"/>
    </source>
</evidence>
<dbReference type="PIRSF" id="PIRSF016302">
    <property type="entry name" value="Man_a_manosd"/>
    <property type="match status" value="1"/>
</dbReference>
<dbReference type="EMBL" id="OZ022409">
    <property type="protein sequence ID" value="CAK9440440.1"/>
    <property type="molecule type" value="Genomic_DNA"/>
</dbReference>
<evidence type="ECO:0000256" key="7">
    <source>
        <dbReference type="ARBA" id="ARBA00023295"/>
    </source>
</evidence>
<comment type="catalytic activity">
    <reaction evidence="1 8">
        <text>Random hydrolysis of (1-&gt;6)-alpha-D-mannosidic linkages in unbranched (1-&gt;6)-mannans.</text>
        <dbReference type="EC" id="3.2.1.101"/>
    </reaction>
</comment>
<keyword evidence="6" id="KW-0325">Glycoprotein</keyword>
<dbReference type="PANTHER" id="PTHR12145">
    <property type="entry name" value="MANNAN ENDO-1,6-ALPHA-MANNOSIDASE DCW1"/>
    <property type="match status" value="1"/>
</dbReference>
<keyword evidence="4 10" id="KW-0732">Signal</keyword>
<keyword evidence="9" id="KW-0812">Transmembrane</keyword>
<keyword evidence="9" id="KW-0472">Membrane</keyword>
<comment type="similarity">
    <text evidence="2 8">Belongs to the glycosyl hydrolase 76 family.</text>
</comment>
<evidence type="ECO:0000256" key="5">
    <source>
        <dbReference type="ARBA" id="ARBA00022801"/>
    </source>
</evidence>
<evidence type="ECO:0000256" key="1">
    <source>
        <dbReference type="ARBA" id="ARBA00001452"/>
    </source>
</evidence>
<dbReference type="Proteomes" id="UP001497383">
    <property type="component" value="Chromosome 5"/>
</dbReference>
<organism evidence="11 12">
    <name type="scientific">Lodderomyces beijingensis</name>
    <dbReference type="NCBI Taxonomy" id="1775926"/>
    <lineage>
        <taxon>Eukaryota</taxon>
        <taxon>Fungi</taxon>
        <taxon>Dikarya</taxon>
        <taxon>Ascomycota</taxon>
        <taxon>Saccharomycotina</taxon>
        <taxon>Pichiomycetes</taxon>
        <taxon>Debaryomycetaceae</taxon>
        <taxon>Candida/Lodderomyces clade</taxon>
        <taxon>Lodderomyces</taxon>
    </lineage>
</organism>
<protein>
    <recommendedName>
        <fullName evidence="3 8">Mannan endo-1,6-alpha-mannosidase</fullName>
        <ecNumber evidence="3 8">3.2.1.101</ecNumber>
    </recommendedName>
</protein>
<dbReference type="EC" id="3.2.1.101" evidence="3 8"/>
<evidence type="ECO:0000256" key="6">
    <source>
        <dbReference type="ARBA" id="ARBA00023180"/>
    </source>
</evidence>
<evidence type="ECO:0000256" key="9">
    <source>
        <dbReference type="SAM" id="Phobius"/>
    </source>
</evidence>
<name>A0ABP0ZQ81_9ASCO</name>
<dbReference type="InterPro" id="IPR005198">
    <property type="entry name" value="Glyco_hydro_76"/>
</dbReference>
<dbReference type="Gene3D" id="1.50.10.20">
    <property type="match status" value="1"/>
</dbReference>
<dbReference type="InterPro" id="IPR014480">
    <property type="entry name" value="Mannan-1_6-alpha_mannosidase"/>
</dbReference>
<evidence type="ECO:0000256" key="2">
    <source>
        <dbReference type="ARBA" id="ARBA00009699"/>
    </source>
</evidence>
<feature type="transmembrane region" description="Helical" evidence="9">
    <location>
        <begin position="428"/>
        <end position="449"/>
    </location>
</feature>
<dbReference type="Pfam" id="PF03663">
    <property type="entry name" value="Glyco_hydro_76"/>
    <property type="match status" value="1"/>
</dbReference>
<evidence type="ECO:0000313" key="11">
    <source>
        <dbReference type="EMBL" id="CAK9440440.1"/>
    </source>
</evidence>
<keyword evidence="7 8" id="KW-0326">Glycosidase</keyword>
<evidence type="ECO:0000313" key="12">
    <source>
        <dbReference type="Proteomes" id="UP001497383"/>
    </source>
</evidence>
<feature type="signal peptide" evidence="10">
    <location>
        <begin position="1"/>
        <end position="20"/>
    </location>
</feature>
<evidence type="ECO:0000256" key="10">
    <source>
        <dbReference type="SAM" id="SignalP"/>
    </source>
</evidence>